<proteinExistence type="predicted"/>
<protein>
    <recommendedName>
        <fullName evidence="4">Permease</fullName>
    </recommendedName>
</protein>
<feature type="transmembrane region" description="Helical" evidence="1">
    <location>
        <begin position="112"/>
        <end position="128"/>
    </location>
</feature>
<keyword evidence="1" id="KW-1133">Transmembrane helix</keyword>
<organism evidence="2 3">
    <name type="scientific">Pseudomonas chlororaphis</name>
    <dbReference type="NCBI Taxonomy" id="587753"/>
    <lineage>
        <taxon>Bacteria</taxon>
        <taxon>Pseudomonadati</taxon>
        <taxon>Pseudomonadota</taxon>
        <taxon>Gammaproteobacteria</taxon>
        <taxon>Pseudomonadales</taxon>
        <taxon>Pseudomonadaceae</taxon>
        <taxon>Pseudomonas</taxon>
    </lineage>
</organism>
<name>A0A3G7TQ20_9PSED</name>
<sequence length="179" mass="19489">MDKQQAKRQVIASLEAGRSKGETFAAFAGSGIKERLLAFWIAAYCDPALYARHRRKIQLLLAVMLLQAVVGAVAGFFLGSVIGPKAAWLFGVLGGLVPLLFAWGFHKPSANAYTFYALLTLSQFPRLFEGYAADPLGTLIGAAITLGVVFFAMYVRSLIFPDFAFIGPRKVKGRYVFSS</sequence>
<evidence type="ECO:0000313" key="2">
    <source>
        <dbReference type="EMBL" id="AZE48512.1"/>
    </source>
</evidence>
<accession>A0A3G7TQ20</accession>
<keyword evidence="1" id="KW-0472">Membrane</keyword>
<evidence type="ECO:0000256" key="1">
    <source>
        <dbReference type="SAM" id="Phobius"/>
    </source>
</evidence>
<dbReference type="EMBL" id="CP027753">
    <property type="protein sequence ID" value="AZE48512.1"/>
    <property type="molecule type" value="Genomic_DNA"/>
</dbReference>
<feature type="transmembrane region" description="Helical" evidence="1">
    <location>
        <begin position="140"/>
        <end position="165"/>
    </location>
</feature>
<gene>
    <name evidence="2" type="ORF">C4K04_2840</name>
</gene>
<reference evidence="2 3" key="1">
    <citation type="submission" date="2018-03" db="EMBL/GenBank/DDBJ databases">
        <title>Diversity of phytobeneficial traits revealed by whole-genome analysis of worldwide-isolated phenazine-producing Pseudomonas spp.</title>
        <authorList>
            <person name="Biessy A."/>
            <person name="Novinscak A."/>
            <person name="Blom J."/>
            <person name="Leger G."/>
            <person name="Thomashow L.S."/>
            <person name="Cazorla F.M."/>
            <person name="Josic D."/>
            <person name="Filion M."/>
        </authorList>
    </citation>
    <scope>NUCLEOTIDE SEQUENCE [LARGE SCALE GENOMIC DNA]</scope>
    <source>
        <strain evidence="2 3">B25</strain>
    </source>
</reference>
<evidence type="ECO:0000313" key="3">
    <source>
        <dbReference type="Proteomes" id="UP000268048"/>
    </source>
</evidence>
<dbReference type="RefSeq" id="WP_124320456.1">
    <property type="nucleotide sequence ID" value="NZ_CP027753.1"/>
</dbReference>
<dbReference type="AlphaFoldDB" id="A0A3G7TQ20"/>
<evidence type="ECO:0008006" key="4">
    <source>
        <dbReference type="Google" id="ProtNLM"/>
    </source>
</evidence>
<feature type="transmembrane region" description="Helical" evidence="1">
    <location>
        <begin position="59"/>
        <end position="80"/>
    </location>
</feature>
<feature type="transmembrane region" description="Helical" evidence="1">
    <location>
        <begin position="86"/>
        <end position="105"/>
    </location>
</feature>
<dbReference type="Proteomes" id="UP000268048">
    <property type="component" value="Chromosome"/>
</dbReference>
<keyword evidence="1" id="KW-0812">Transmembrane</keyword>